<keyword evidence="3" id="KW-1185">Reference proteome</keyword>
<sequence>MVQYYNHVSDMTDDDVRALTRVLVMPPQCLGPGGEPTQTWLERQTGKIETTLPRELLMPRSVVDRLRISLAARGLTTDKLLPQVASLCATHRRLNPWLIHHIFTLLKHELTVRADRVRCYEGELKTAEVHDFLARLTGVMALWVQRRDLTAFFGRDAVTPPAEGSHPLRPIRPRCEACYLAAVGARAQLLVDLRAALVGRSSSAGGNAHGSSGPPRLLRLVEAWVEGFGGDAGADMLGESDRLGRRLRRIRKADRTRAARIAADRRVERGKVEEELGGRNVTASEMRVLMAKIEVRLAEKYARAKKNVEKDDCGGGYIPGEKSAAARMAHGASQARERARAAYELETSTFEPNASTEHLLADFRDQQHELPDEPRPQHVNGFYSDGNSEEDHSCLYELDDERALLSPDTEFDEHDPGDEYDMEQSIINWYARSAVTSRPAELSDGPHQPPPAELDAQPRPFTNESAVPSALNIRDKNGIATSTGKTSYEDQWTDVTYDTTTAAAPAAPVAVSREAGSSSSAPPVPPVPARFRNLFRTEEPCGSEYIIDGEPLVLLAGARVSSLRNLVHGALAPSSVYSQDNCTVVAPQVPWSSSLREDTRPFSMRWNVESYIPARRDWTLEPSLLAEPLVARHDEAVSDEEELSSPVLPSAPRFADPWAGGLLAAPAQQRRQASSCVSPRATADVSAHPELQVVVEDSADDGDHQGGDGEGEDALAGGRRVDRHDKTYMALTGMSPSDEDGIRVGSILPDDSISRVGQLRMGSLAVKAAAGQTPRARARPRFENLVREDDA</sequence>
<feature type="region of interest" description="Disordered" evidence="1">
    <location>
        <begin position="369"/>
        <end position="391"/>
    </location>
</feature>
<dbReference type="Proteomes" id="UP001174694">
    <property type="component" value="Unassembled WGS sequence"/>
</dbReference>
<evidence type="ECO:0000313" key="2">
    <source>
        <dbReference type="EMBL" id="KAJ9151769.1"/>
    </source>
</evidence>
<organism evidence="2 3">
    <name type="scientific">Pleurostoma richardsiae</name>
    <dbReference type="NCBI Taxonomy" id="41990"/>
    <lineage>
        <taxon>Eukaryota</taxon>
        <taxon>Fungi</taxon>
        <taxon>Dikarya</taxon>
        <taxon>Ascomycota</taxon>
        <taxon>Pezizomycotina</taxon>
        <taxon>Sordariomycetes</taxon>
        <taxon>Sordariomycetidae</taxon>
        <taxon>Calosphaeriales</taxon>
        <taxon>Pleurostomataceae</taxon>
        <taxon>Pleurostoma</taxon>
    </lineage>
</organism>
<gene>
    <name evidence="2" type="ORF">NKR23_g2920</name>
</gene>
<comment type="caution">
    <text evidence="2">The sequence shown here is derived from an EMBL/GenBank/DDBJ whole genome shotgun (WGS) entry which is preliminary data.</text>
</comment>
<dbReference type="AlphaFoldDB" id="A0AA38VMQ6"/>
<feature type="region of interest" description="Disordered" evidence="1">
    <location>
        <begin position="670"/>
        <end position="690"/>
    </location>
</feature>
<proteinExistence type="predicted"/>
<name>A0AA38VMQ6_9PEZI</name>
<dbReference type="EMBL" id="JANBVO010000005">
    <property type="protein sequence ID" value="KAJ9151769.1"/>
    <property type="molecule type" value="Genomic_DNA"/>
</dbReference>
<evidence type="ECO:0000256" key="1">
    <source>
        <dbReference type="SAM" id="MobiDB-lite"/>
    </source>
</evidence>
<evidence type="ECO:0000313" key="3">
    <source>
        <dbReference type="Proteomes" id="UP001174694"/>
    </source>
</evidence>
<accession>A0AA38VMQ6</accession>
<protein>
    <submittedName>
        <fullName evidence="2">Uncharacterized protein</fullName>
    </submittedName>
</protein>
<reference evidence="2" key="1">
    <citation type="submission" date="2022-07" db="EMBL/GenBank/DDBJ databases">
        <title>Fungi with potential for degradation of polypropylene.</title>
        <authorList>
            <person name="Gostincar C."/>
        </authorList>
    </citation>
    <scope>NUCLEOTIDE SEQUENCE</scope>
    <source>
        <strain evidence="2">EXF-13308</strain>
    </source>
</reference>
<feature type="region of interest" description="Disordered" evidence="1">
    <location>
        <begin position="437"/>
        <end position="459"/>
    </location>
</feature>